<accession>A0A284R863</accession>
<organism evidence="2 3">
    <name type="scientific">Armillaria ostoyae</name>
    <name type="common">Armillaria root rot fungus</name>
    <dbReference type="NCBI Taxonomy" id="47428"/>
    <lineage>
        <taxon>Eukaryota</taxon>
        <taxon>Fungi</taxon>
        <taxon>Dikarya</taxon>
        <taxon>Basidiomycota</taxon>
        <taxon>Agaricomycotina</taxon>
        <taxon>Agaricomycetes</taxon>
        <taxon>Agaricomycetidae</taxon>
        <taxon>Agaricales</taxon>
        <taxon>Marasmiineae</taxon>
        <taxon>Physalacriaceae</taxon>
        <taxon>Armillaria</taxon>
    </lineage>
</organism>
<dbReference type="InterPro" id="IPR002575">
    <property type="entry name" value="Aminoglycoside_PTrfase"/>
</dbReference>
<dbReference type="AlphaFoldDB" id="A0A284R863"/>
<protein>
    <recommendedName>
        <fullName evidence="1">Aminoglycoside phosphotransferase domain-containing protein</fullName>
    </recommendedName>
</protein>
<name>A0A284R863_ARMOS</name>
<keyword evidence="3" id="KW-1185">Reference proteome</keyword>
<dbReference type="STRING" id="47428.A0A284R863"/>
<dbReference type="InterPro" id="IPR011009">
    <property type="entry name" value="Kinase-like_dom_sf"/>
</dbReference>
<proteinExistence type="predicted"/>
<dbReference type="OrthoDB" id="3269050at2759"/>
<evidence type="ECO:0000259" key="1">
    <source>
        <dbReference type="Pfam" id="PF01636"/>
    </source>
</evidence>
<dbReference type="SUPFAM" id="SSF56112">
    <property type="entry name" value="Protein kinase-like (PK-like)"/>
    <property type="match status" value="1"/>
</dbReference>
<reference evidence="3" key="1">
    <citation type="journal article" date="2017" name="Nat. Ecol. Evol.">
        <title>Genome expansion and lineage-specific genetic innovations in the forest pathogenic fungi Armillaria.</title>
        <authorList>
            <person name="Sipos G."/>
            <person name="Prasanna A.N."/>
            <person name="Walter M.C."/>
            <person name="O'Connor E."/>
            <person name="Balint B."/>
            <person name="Krizsan K."/>
            <person name="Kiss B."/>
            <person name="Hess J."/>
            <person name="Varga T."/>
            <person name="Slot J."/>
            <person name="Riley R."/>
            <person name="Boka B."/>
            <person name="Rigling D."/>
            <person name="Barry K."/>
            <person name="Lee J."/>
            <person name="Mihaltcheva S."/>
            <person name="LaButti K."/>
            <person name="Lipzen A."/>
            <person name="Waldron R."/>
            <person name="Moloney N.M."/>
            <person name="Sperisen C."/>
            <person name="Kredics L."/>
            <person name="Vagvoelgyi C."/>
            <person name="Patrignani A."/>
            <person name="Fitzpatrick D."/>
            <person name="Nagy I."/>
            <person name="Doyle S."/>
            <person name="Anderson J.B."/>
            <person name="Grigoriev I.V."/>
            <person name="Gueldener U."/>
            <person name="Muensterkoetter M."/>
            <person name="Nagy L.G."/>
        </authorList>
    </citation>
    <scope>NUCLEOTIDE SEQUENCE [LARGE SCALE GENOMIC DNA]</scope>
    <source>
        <strain evidence="3">C18/9</strain>
    </source>
</reference>
<gene>
    <name evidence="2" type="ORF">ARMOST_08254</name>
</gene>
<evidence type="ECO:0000313" key="3">
    <source>
        <dbReference type="Proteomes" id="UP000219338"/>
    </source>
</evidence>
<sequence>MLRCLARHARLLPRVNRGRYWISVQSGDEPYLPETTLHLQFQAQGSNTFEPLTVTVVKRFEPFTSAAVLLVQRLSDDEMAILKLADRRLGYRSGKGRPVPWSSSLEDRLRRAVHDIQAGVSLDRFELIRDVENRPDTKLWEDWMWEVSTWCYKLSSYNTELAAYRLLHRLQGRYIPRLFGVVRLRITPESTPLPPITDVVQGLVFEYIPGVSMAKLKPGVDVPEQEAERISSQVVEAFRAIEAENCVLHNDVHIGNVVLREGNRCPVIIDFGQADIREPELSDEEWSGVVWGSPDTRYMRNSLLNPEDGPWKRTVTPYAMSDPHYKNALCFNQCVESMPEDFRRAMFERVLDTDWEGAREKVHQWRIRPGVRCRPIYD</sequence>
<evidence type="ECO:0000313" key="2">
    <source>
        <dbReference type="EMBL" id="SJL04883.1"/>
    </source>
</evidence>
<dbReference type="PANTHER" id="PTHR37171">
    <property type="entry name" value="SERINE/THREONINE-PROTEIN KINASE YRZF-RELATED"/>
    <property type="match status" value="1"/>
</dbReference>
<dbReference type="Proteomes" id="UP000219338">
    <property type="component" value="Unassembled WGS sequence"/>
</dbReference>
<dbReference type="OMA" id="RGRYWIS"/>
<feature type="domain" description="Aminoglycoside phosphotransferase" evidence="1">
    <location>
        <begin position="218"/>
        <end position="276"/>
    </location>
</feature>
<dbReference type="PANTHER" id="PTHR37171:SF1">
    <property type="entry name" value="SERINE_THREONINE-PROTEIN KINASE YRZF-RELATED"/>
    <property type="match status" value="1"/>
</dbReference>
<dbReference type="EMBL" id="FUEG01000005">
    <property type="protein sequence ID" value="SJL04883.1"/>
    <property type="molecule type" value="Genomic_DNA"/>
</dbReference>
<dbReference type="Gene3D" id="1.10.510.10">
    <property type="entry name" value="Transferase(Phosphotransferase) domain 1"/>
    <property type="match status" value="1"/>
</dbReference>
<dbReference type="InterPro" id="IPR052396">
    <property type="entry name" value="Meiotic_Drive_Suppr_Kinase"/>
</dbReference>
<dbReference type="Pfam" id="PF01636">
    <property type="entry name" value="APH"/>
    <property type="match status" value="1"/>
</dbReference>